<proteinExistence type="predicted"/>
<evidence type="ECO:0000256" key="2">
    <source>
        <dbReference type="ARBA" id="ARBA00022801"/>
    </source>
</evidence>
<protein>
    <submittedName>
        <fullName evidence="7">Trypsin</fullName>
    </submittedName>
</protein>
<evidence type="ECO:0000313" key="7">
    <source>
        <dbReference type="EMBL" id="EFN70271.1"/>
    </source>
</evidence>
<sequence>RLIGGAVASKSEFPYQVALNYPNNTHICSGVLISDSYVLSAAHCVCDVIKEPSEELNVLIGSVDYKKGEIHTVKSVKCHPDYVYGDKRSWVADLVVIMV</sequence>
<dbReference type="GO" id="GO:0004252">
    <property type="term" value="F:serine-type endopeptidase activity"/>
    <property type="evidence" value="ECO:0007669"/>
    <property type="project" value="InterPro"/>
</dbReference>
<reference evidence="7 8" key="1">
    <citation type="journal article" date="2010" name="Science">
        <title>Genomic comparison of the ants Camponotus floridanus and Harpegnathos saltator.</title>
        <authorList>
            <person name="Bonasio R."/>
            <person name="Zhang G."/>
            <person name="Ye C."/>
            <person name="Mutti N.S."/>
            <person name="Fang X."/>
            <person name="Qin N."/>
            <person name="Donahue G."/>
            <person name="Yang P."/>
            <person name="Li Q."/>
            <person name="Li C."/>
            <person name="Zhang P."/>
            <person name="Huang Z."/>
            <person name="Berger S.L."/>
            <person name="Reinberg D."/>
            <person name="Wang J."/>
            <person name="Liebig J."/>
        </authorList>
    </citation>
    <scope>NUCLEOTIDE SEQUENCE [LARGE SCALE GENOMIC DNA]</scope>
    <source>
        <strain evidence="8">C129</strain>
    </source>
</reference>
<feature type="non-terminal residue" evidence="7">
    <location>
        <position position="99"/>
    </location>
</feature>
<keyword evidence="8" id="KW-1185">Reference proteome</keyword>
<dbReference type="PANTHER" id="PTHR24276">
    <property type="entry name" value="POLYSERASE-RELATED"/>
    <property type="match status" value="1"/>
</dbReference>
<evidence type="ECO:0000256" key="4">
    <source>
        <dbReference type="ARBA" id="ARBA00023145"/>
    </source>
</evidence>
<dbReference type="OMA" id="NNTHICS"/>
<dbReference type="Gene3D" id="2.40.10.10">
    <property type="entry name" value="Trypsin-like serine proteases"/>
    <property type="match status" value="1"/>
</dbReference>
<accession>E2A8G8</accession>
<dbReference type="OrthoDB" id="60866at2759"/>
<dbReference type="Proteomes" id="UP000000311">
    <property type="component" value="Unassembled WGS sequence"/>
</dbReference>
<name>E2A8G8_CAMFO</name>
<dbReference type="InterPro" id="IPR009003">
    <property type="entry name" value="Peptidase_S1_PA"/>
</dbReference>
<dbReference type="PANTHER" id="PTHR24276:SF97">
    <property type="entry name" value="GH13245P2-RELATED"/>
    <property type="match status" value="1"/>
</dbReference>
<keyword evidence="3" id="KW-0720">Serine protease</keyword>
<dbReference type="PROSITE" id="PS00134">
    <property type="entry name" value="TRYPSIN_HIS"/>
    <property type="match status" value="1"/>
</dbReference>
<feature type="non-terminal residue" evidence="7">
    <location>
        <position position="1"/>
    </location>
</feature>
<dbReference type="InterPro" id="IPR043504">
    <property type="entry name" value="Peptidase_S1_PA_chymotrypsin"/>
</dbReference>
<dbReference type="Pfam" id="PF00089">
    <property type="entry name" value="Trypsin"/>
    <property type="match status" value="1"/>
</dbReference>
<keyword evidence="5" id="KW-1015">Disulfide bond</keyword>
<dbReference type="SUPFAM" id="SSF50494">
    <property type="entry name" value="Trypsin-like serine proteases"/>
    <property type="match status" value="1"/>
</dbReference>
<dbReference type="InterPro" id="IPR050430">
    <property type="entry name" value="Peptidase_S1"/>
</dbReference>
<dbReference type="AlphaFoldDB" id="E2A8G8"/>
<dbReference type="GO" id="GO:0006508">
    <property type="term" value="P:proteolysis"/>
    <property type="evidence" value="ECO:0007669"/>
    <property type="project" value="UniProtKB-KW"/>
</dbReference>
<keyword evidence="1" id="KW-0645">Protease</keyword>
<gene>
    <name evidence="7" type="ORF">EAG_10537</name>
</gene>
<keyword evidence="2" id="KW-0378">Hydrolase</keyword>
<dbReference type="EMBL" id="GL437613">
    <property type="protein sequence ID" value="EFN70271.1"/>
    <property type="molecule type" value="Genomic_DNA"/>
</dbReference>
<evidence type="ECO:0000256" key="1">
    <source>
        <dbReference type="ARBA" id="ARBA00022670"/>
    </source>
</evidence>
<evidence type="ECO:0000256" key="3">
    <source>
        <dbReference type="ARBA" id="ARBA00022825"/>
    </source>
</evidence>
<evidence type="ECO:0000313" key="8">
    <source>
        <dbReference type="Proteomes" id="UP000000311"/>
    </source>
</evidence>
<organism evidence="8">
    <name type="scientific">Camponotus floridanus</name>
    <name type="common">Florida carpenter ant</name>
    <dbReference type="NCBI Taxonomy" id="104421"/>
    <lineage>
        <taxon>Eukaryota</taxon>
        <taxon>Metazoa</taxon>
        <taxon>Ecdysozoa</taxon>
        <taxon>Arthropoda</taxon>
        <taxon>Hexapoda</taxon>
        <taxon>Insecta</taxon>
        <taxon>Pterygota</taxon>
        <taxon>Neoptera</taxon>
        <taxon>Endopterygota</taxon>
        <taxon>Hymenoptera</taxon>
        <taxon>Apocrita</taxon>
        <taxon>Aculeata</taxon>
        <taxon>Formicoidea</taxon>
        <taxon>Formicidae</taxon>
        <taxon>Formicinae</taxon>
        <taxon>Camponotus</taxon>
    </lineage>
</organism>
<dbReference type="InterPro" id="IPR001254">
    <property type="entry name" value="Trypsin_dom"/>
</dbReference>
<evidence type="ECO:0000256" key="5">
    <source>
        <dbReference type="ARBA" id="ARBA00023157"/>
    </source>
</evidence>
<evidence type="ECO:0000259" key="6">
    <source>
        <dbReference type="PROSITE" id="PS50240"/>
    </source>
</evidence>
<dbReference type="PROSITE" id="PS50240">
    <property type="entry name" value="TRYPSIN_DOM"/>
    <property type="match status" value="1"/>
</dbReference>
<feature type="domain" description="Peptidase S1" evidence="6">
    <location>
        <begin position="2"/>
        <end position="99"/>
    </location>
</feature>
<dbReference type="InParanoid" id="E2A8G8"/>
<keyword evidence="4" id="KW-0865">Zymogen</keyword>
<dbReference type="InterPro" id="IPR018114">
    <property type="entry name" value="TRYPSIN_HIS"/>
</dbReference>